<dbReference type="Pfam" id="PF20774">
    <property type="entry name" value="InhA-like_VEG"/>
    <property type="match status" value="1"/>
</dbReference>
<evidence type="ECO:0000256" key="7">
    <source>
        <dbReference type="ARBA" id="ARBA00022801"/>
    </source>
</evidence>
<feature type="chain" id="PRO_5020834754" evidence="11">
    <location>
        <begin position="25"/>
        <end position="788"/>
    </location>
</feature>
<dbReference type="EMBL" id="SLWR01000018">
    <property type="protein sequence ID" value="TCO40175.1"/>
    <property type="molecule type" value="Genomic_DNA"/>
</dbReference>
<dbReference type="InterPro" id="IPR008757">
    <property type="entry name" value="Peptidase_M6-like_domain"/>
</dbReference>
<dbReference type="Gene3D" id="2.60.120.260">
    <property type="entry name" value="Galactose-binding domain-like"/>
    <property type="match status" value="1"/>
</dbReference>
<keyword evidence="15" id="KW-1185">Reference proteome</keyword>
<feature type="domain" description="Immune inhibitor A-like metallopeptidase VEG" evidence="13">
    <location>
        <begin position="621"/>
        <end position="777"/>
    </location>
</feature>
<evidence type="ECO:0000256" key="3">
    <source>
        <dbReference type="ARBA" id="ARBA00022525"/>
    </source>
</evidence>
<keyword evidence="5" id="KW-0479">Metal-binding</keyword>
<feature type="region of interest" description="Disordered" evidence="10">
    <location>
        <begin position="32"/>
        <end position="53"/>
    </location>
</feature>
<keyword evidence="3" id="KW-0964">Secreted</keyword>
<evidence type="ECO:0000313" key="14">
    <source>
        <dbReference type="EMBL" id="TCO40175.1"/>
    </source>
</evidence>
<dbReference type="GO" id="GO:0005576">
    <property type="term" value="C:extracellular region"/>
    <property type="evidence" value="ECO:0007669"/>
    <property type="project" value="UniProtKB-SubCell"/>
</dbReference>
<keyword evidence="4" id="KW-0645">Protease</keyword>
<evidence type="ECO:0000256" key="6">
    <source>
        <dbReference type="ARBA" id="ARBA00022729"/>
    </source>
</evidence>
<keyword evidence="6 11" id="KW-0732">Signal</keyword>
<dbReference type="Pfam" id="PF20773">
    <property type="entry name" value="InhA-like_MAM"/>
    <property type="match status" value="1"/>
</dbReference>
<evidence type="ECO:0000256" key="8">
    <source>
        <dbReference type="ARBA" id="ARBA00022833"/>
    </source>
</evidence>
<name>A0A4R2IC89_9ACTN</name>
<dbReference type="PIRSF" id="PIRSF007519">
    <property type="entry name" value="Protease_InhA"/>
    <property type="match status" value="1"/>
</dbReference>
<protein>
    <submittedName>
        <fullName evidence="14">Immune inhibitor A</fullName>
    </submittedName>
</protein>
<keyword evidence="7" id="KW-0378">Hydrolase</keyword>
<evidence type="ECO:0000256" key="5">
    <source>
        <dbReference type="ARBA" id="ARBA00022723"/>
    </source>
</evidence>
<dbReference type="Proteomes" id="UP000295573">
    <property type="component" value="Unassembled WGS sequence"/>
</dbReference>
<comment type="cofactor">
    <cofactor evidence="1">
        <name>Zn(2+)</name>
        <dbReference type="ChEBI" id="CHEBI:29105"/>
    </cofactor>
</comment>
<evidence type="ECO:0000256" key="9">
    <source>
        <dbReference type="ARBA" id="ARBA00023049"/>
    </source>
</evidence>
<evidence type="ECO:0000256" key="11">
    <source>
        <dbReference type="SAM" id="SignalP"/>
    </source>
</evidence>
<dbReference type="NCBIfam" id="TIGR03296">
    <property type="entry name" value="M6dom_TIGR03296"/>
    <property type="match status" value="1"/>
</dbReference>
<evidence type="ECO:0000256" key="4">
    <source>
        <dbReference type="ARBA" id="ARBA00022670"/>
    </source>
</evidence>
<evidence type="ECO:0000256" key="10">
    <source>
        <dbReference type="SAM" id="MobiDB-lite"/>
    </source>
</evidence>
<dbReference type="GO" id="GO:0008237">
    <property type="term" value="F:metallopeptidase activity"/>
    <property type="evidence" value="ECO:0007669"/>
    <property type="project" value="UniProtKB-KW"/>
</dbReference>
<evidence type="ECO:0000313" key="15">
    <source>
        <dbReference type="Proteomes" id="UP000295573"/>
    </source>
</evidence>
<dbReference type="OrthoDB" id="275270at2"/>
<dbReference type="InterPro" id="IPR012300">
    <property type="entry name" value="Pept_M6_InhA"/>
</dbReference>
<reference evidence="14 15" key="1">
    <citation type="journal article" date="2015" name="Stand. Genomic Sci.">
        <title>Genomic Encyclopedia of Bacterial and Archaeal Type Strains, Phase III: the genomes of soil and plant-associated and newly described type strains.</title>
        <authorList>
            <person name="Whitman W.B."/>
            <person name="Woyke T."/>
            <person name="Klenk H.P."/>
            <person name="Zhou Y."/>
            <person name="Lilburn T.G."/>
            <person name="Beck B.J."/>
            <person name="De Vos P."/>
            <person name="Vandamme P."/>
            <person name="Eisen J.A."/>
            <person name="Garrity G."/>
            <person name="Hugenholtz P."/>
            <person name="Kyrpides N.C."/>
        </authorList>
    </citation>
    <scope>NUCLEOTIDE SEQUENCE [LARGE SCALE GENOMIC DNA]</scope>
    <source>
        <strain evidence="14 15">VKM Ac-2541</strain>
    </source>
</reference>
<dbReference type="RefSeq" id="WP_132157085.1">
    <property type="nucleotide sequence ID" value="NZ_SLWR01000018.1"/>
</dbReference>
<dbReference type="AlphaFoldDB" id="A0A4R2IC89"/>
<keyword evidence="9" id="KW-0482">Metalloprotease</keyword>
<keyword evidence="8" id="KW-0862">Zinc</keyword>
<dbReference type="SUPFAM" id="SSF55486">
    <property type="entry name" value="Metalloproteases ('zincins'), catalytic domain"/>
    <property type="match status" value="1"/>
</dbReference>
<comment type="subcellular location">
    <subcellularLocation>
        <location evidence="2">Secreted</location>
    </subcellularLocation>
</comment>
<evidence type="ECO:0000259" key="13">
    <source>
        <dbReference type="Pfam" id="PF20774"/>
    </source>
</evidence>
<dbReference type="GO" id="GO:0006508">
    <property type="term" value="P:proteolysis"/>
    <property type="evidence" value="ECO:0007669"/>
    <property type="project" value="UniProtKB-KW"/>
</dbReference>
<evidence type="ECO:0000259" key="12">
    <source>
        <dbReference type="Pfam" id="PF05547"/>
    </source>
</evidence>
<gene>
    <name evidence="14" type="ORF">EV646_11889</name>
</gene>
<accession>A0A4R2IC89</accession>
<dbReference type="PANTHER" id="PTHR13062">
    <property type="entry name" value="COLLAGENASE"/>
    <property type="match status" value="1"/>
</dbReference>
<dbReference type="GO" id="GO:0046872">
    <property type="term" value="F:metal ion binding"/>
    <property type="evidence" value="ECO:0007669"/>
    <property type="project" value="UniProtKB-KW"/>
</dbReference>
<sequence length="788" mass="85500">MRKLPAGLFSLALAATAGVGIAQAGNAATPQEVGTAPVASEASAPDELSSPLEEKRRELRQEALTKVLNGTAKTEQRGGSTVVKLGSKPVGAKGVVNATTGRVDQYVELAREKTDKIFVVLAEFGNERHPDYPDKDTSAAFPGPATFEGPLNNAIPEPDRTVDNSTVWSSNYDRQHFQDLYFGTGNSVKNYYEKQSSGRYSVDGTVTDWVKVKYNEARYGRSNGFPCTGNVCNNTWDLIRDAVNQWVADQKAAGRTSEQISADLKSFDQWDRYDFDGDGNFNEPDGYIDHFQIVHAGGDQADGDPWQGEDAIWSHRWYVGFPGGPANNPARGAQIGDTGLWVGDYTIQPENGGISVFAHEYGHDLGLPDHYDTSGAAVENGVNWWSIMAQSRVSKPSDGGIGEQAADFSAWDKLQLGWLDYEIVAAGQNRTVELGPHEYNSKKAQGLVVTLPKKQVVTDLVAPKTGTKSWWSGKGNNFTHTMNRQVTLPAGTSTLSFQANWDIEDCGSTACDYAYVEVNDGTGYKPIAGSITKATEGNGIDGTSAGWVAATFDLTPYAGKTIGLQFRYTTDPADGGKGFFADDIKVIAGSTTLVDSGAEATPEGWTLNGFAPAGASITTLFDNYYLASHINYVSHDQYLKTGPYNFGWASTLPDKVEHFPYQDGLLLWYWDTSQSNNNTNQHPGEGKILPIDSHPVPINRLDGALWRPRVGGYDAPFGLETADSFSLHINGQASYIRGQNGVSTFNDSKTYWYAEQPTAGVKVPNNGVNIKVLSRNNTTIKVLVSKRS</sequence>
<dbReference type="InterPro" id="IPR048665">
    <property type="entry name" value="InhA-like_VEG"/>
</dbReference>
<feature type="signal peptide" evidence="11">
    <location>
        <begin position="1"/>
        <end position="24"/>
    </location>
</feature>
<proteinExistence type="predicted"/>
<feature type="domain" description="Peptidase M6-like" evidence="12">
    <location>
        <begin position="105"/>
        <end position="417"/>
    </location>
</feature>
<comment type="caution">
    <text evidence="14">The sequence shown here is derived from an EMBL/GenBank/DDBJ whole genome shotgun (WGS) entry which is preliminary data.</text>
</comment>
<dbReference type="Pfam" id="PF05547">
    <property type="entry name" value="Peptidase_M6"/>
    <property type="match status" value="1"/>
</dbReference>
<evidence type="ECO:0000256" key="2">
    <source>
        <dbReference type="ARBA" id="ARBA00004613"/>
    </source>
</evidence>
<organism evidence="14 15">
    <name type="scientific">Kribbella antiqua</name>
    <dbReference type="NCBI Taxonomy" id="2512217"/>
    <lineage>
        <taxon>Bacteria</taxon>
        <taxon>Bacillati</taxon>
        <taxon>Actinomycetota</taxon>
        <taxon>Actinomycetes</taxon>
        <taxon>Propionibacteriales</taxon>
        <taxon>Kribbellaceae</taxon>
        <taxon>Kribbella</taxon>
    </lineage>
</organism>
<evidence type="ECO:0000256" key="1">
    <source>
        <dbReference type="ARBA" id="ARBA00001947"/>
    </source>
</evidence>
<dbReference type="PANTHER" id="PTHR13062:SF12">
    <property type="entry name" value="ALPHA-2-MACROGLOBULIN DOMAIN-CONTAINING PROTEIN"/>
    <property type="match status" value="1"/>
</dbReference>